<dbReference type="Proteomes" id="UP001208689">
    <property type="component" value="Chromosome"/>
</dbReference>
<proteinExistence type="predicted"/>
<accession>A0ABY6HSY9</accession>
<evidence type="ECO:0000313" key="1">
    <source>
        <dbReference type="EMBL" id="UYP46637.1"/>
    </source>
</evidence>
<dbReference type="EMBL" id="CP104013">
    <property type="protein sequence ID" value="UYP46637.1"/>
    <property type="molecule type" value="Genomic_DNA"/>
</dbReference>
<sequence length="61" mass="6809">MMLGCVKDFPPWDVLSFKSQLRSSTSLGNIETVKKIIGEIYAKITRSHKFNPNSSPINLIG</sequence>
<gene>
    <name evidence="1" type="ORF">NEF87_002922</name>
</gene>
<reference evidence="1" key="1">
    <citation type="submission" date="2022-09" db="EMBL/GenBank/DDBJ databases">
        <title>Actin cytoskeleton and complex cell architecture in an #Asgard archaeon.</title>
        <authorList>
            <person name="Ponce Toledo R.I."/>
            <person name="Schleper C."/>
            <person name="Rodrigues Oliveira T."/>
            <person name="Wollweber F."/>
            <person name="Xu J."/>
            <person name="Rittmann S."/>
            <person name="Klingl A."/>
            <person name="Pilhofer M."/>
        </authorList>
    </citation>
    <scope>NUCLEOTIDE SEQUENCE</scope>
    <source>
        <strain evidence="1">B-35</strain>
    </source>
</reference>
<evidence type="ECO:0000313" key="2">
    <source>
        <dbReference type="Proteomes" id="UP001208689"/>
    </source>
</evidence>
<keyword evidence="2" id="KW-1185">Reference proteome</keyword>
<organism evidence="1 2">
    <name type="scientific">Candidatus Lokiarchaeum ossiferum</name>
    <dbReference type="NCBI Taxonomy" id="2951803"/>
    <lineage>
        <taxon>Archaea</taxon>
        <taxon>Promethearchaeati</taxon>
        <taxon>Promethearchaeota</taxon>
        <taxon>Promethearchaeia</taxon>
        <taxon>Promethearchaeales</taxon>
        <taxon>Promethearchaeaceae</taxon>
        <taxon>Candidatus Lokiarchaeum</taxon>
    </lineage>
</organism>
<protein>
    <submittedName>
        <fullName evidence="1">Uncharacterized protein</fullName>
    </submittedName>
</protein>
<name>A0ABY6HSY9_9ARCH</name>